<comment type="caution">
    <text evidence="2">The sequence shown here is derived from an EMBL/GenBank/DDBJ whole genome shotgun (WGS) entry which is preliminary data.</text>
</comment>
<accession>A0A9N8E6M5</accession>
<dbReference type="EMBL" id="CAICTM010000718">
    <property type="protein sequence ID" value="CAB9515492.1"/>
    <property type="molecule type" value="Genomic_DNA"/>
</dbReference>
<dbReference type="AlphaFoldDB" id="A0A9N8E6M5"/>
<organism evidence="2 3">
    <name type="scientific">Seminavis robusta</name>
    <dbReference type="NCBI Taxonomy" id="568900"/>
    <lineage>
        <taxon>Eukaryota</taxon>
        <taxon>Sar</taxon>
        <taxon>Stramenopiles</taxon>
        <taxon>Ochrophyta</taxon>
        <taxon>Bacillariophyta</taxon>
        <taxon>Bacillariophyceae</taxon>
        <taxon>Bacillariophycidae</taxon>
        <taxon>Naviculales</taxon>
        <taxon>Naviculaceae</taxon>
        <taxon>Seminavis</taxon>
    </lineage>
</organism>
<feature type="compositionally biased region" description="Basic and acidic residues" evidence="1">
    <location>
        <begin position="1"/>
        <end position="14"/>
    </location>
</feature>
<keyword evidence="3" id="KW-1185">Reference proteome</keyword>
<reference evidence="2" key="1">
    <citation type="submission" date="2020-06" db="EMBL/GenBank/DDBJ databases">
        <authorList>
            <consortium name="Plant Systems Biology data submission"/>
        </authorList>
    </citation>
    <scope>NUCLEOTIDE SEQUENCE</scope>
    <source>
        <strain evidence="2">D6</strain>
    </source>
</reference>
<dbReference type="Proteomes" id="UP001153069">
    <property type="component" value="Unassembled WGS sequence"/>
</dbReference>
<evidence type="ECO:0000313" key="2">
    <source>
        <dbReference type="EMBL" id="CAB9515492.1"/>
    </source>
</evidence>
<proteinExistence type="predicted"/>
<evidence type="ECO:0000313" key="3">
    <source>
        <dbReference type="Proteomes" id="UP001153069"/>
    </source>
</evidence>
<sequence length="280" mass="32670">MEAPGHVRGDHESEAVEAEDREDQAEEDEAAAEAVYELDDQDGGFELCPRDPARMELTDQERQWALAIKEAIESDAELENVSDFEVAQLALVDRDKREQALERVRHFQIFREEYKLRNTVEEGKRISRDFVQQHPLTVLSVCLNPDEVGFAYYSGHIFSPDFTAIRKGINFVLETMDYDWHNLTMKTRRKMWTECLGVYPYHVRKLKYFHMGLFASLAASLMKKFVPQEIYNKVQVGCQFGGRLDTFYVVPTREIANQRLIERIDACLERRYENIQNFGL</sequence>
<evidence type="ECO:0000256" key="1">
    <source>
        <dbReference type="SAM" id="MobiDB-lite"/>
    </source>
</evidence>
<name>A0A9N8E6M5_9STRA</name>
<gene>
    <name evidence="2" type="ORF">SEMRO_719_G192350.1</name>
</gene>
<evidence type="ECO:0008006" key="4">
    <source>
        <dbReference type="Google" id="ProtNLM"/>
    </source>
</evidence>
<feature type="region of interest" description="Disordered" evidence="1">
    <location>
        <begin position="1"/>
        <end position="46"/>
    </location>
</feature>
<protein>
    <recommendedName>
        <fullName evidence="4">CRAL-TRIO domain-containing protein</fullName>
    </recommendedName>
</protein>
<feature type="compositionally biased region" description="Acidic residues" evidence="1">
    <location>
        <begin position="15"/>
        <end position="43"/>
    </location>
</feature>